<feature type="region of interest" description="Disordered" evidence="1">
    <location>
        <begin position="73"/>
        <end position="99"/>
    </location>
</feature>
<keyword evidence="2" id="KW-1185">Reference proteome</keyword>
<feature type="compositionally biased region" description="Basic and acidic residues" evidence="1">
    <location>
        <begin position="78"/>
        <end position="89"/>
    </location>
</feature>
<protein>
    <submittedName>
        <fullName evidence="3">Uncharacterized protein</fullName>
    </submittedName>
</protein>
<feature type="compositionally biased region" description="Polar residues" evidence="1">
    <location>
        <begin position="126"/>
        <end position="139"/>
    </location>
</feature>
<dbReference type="AlphaFoldDB" id="A0A5S6QHC6"/>
<feature type="region of interest" description="Disordered" evidence="1">
    <location>
        <begin position="126"/>
        <end position="151"/>
    </location>
</feature>
<name>A0A5S6QHC6_TRIMR</name>
<reference evidence="3" key="1">
    <citation type="submission" date="2019-12" db="UniProtKB">
        <authorList>
            <consortium name="WormBaseParasite"/>
        </authorList>
    </citation>
    <scope>IDENTIFICATION</scope>
</reference>
<accession>A0A5S6QHC6</accession>
<evidence type="ECO:0000313" key="3">
    <source>
        <dbReference type="WBParaSite" id="TMUE_2000006806.1"/>
    </source>
</evidence>
<sequence length="218" mass="24345">MALFPTTETTGPAPWSLSRRFQTGKQLIELAIHQPTLPACATAVTCSTVFTQSLRCPKTVGCPADTATTVSPLLGGHKGTESTEMRSEGVEQNGSTMPPSLRYMNVGSFIDWTSSFHPFAAQQRSNRFNHSLKSPSQKPCPSGKKRDQETLPSTTLCYQFTKVSTHRETTNTRPRRYRTPCGLQVIHRIRENPLQDKKDCELFKALNRDNCPKDTLEK</sequence>
<dbReference type="WBParaSite" id="TMUE_2000006806.1">
    <property type="protein sequence ID" value="TMUE_2000006806.1"/>
    <property type="gene ID" value="WBGene00286249"/>
</dbReference>
<evidence type="ECO:0000256" key="1">
    <source>
        <dbReference type="SAM" id="MobiDB-lite"/>
    </source>
</evidence>
<evidence type="ECO:0000313" key="2">
    <source>
        <dbReference type="Proteomes" id="UP000046395"/>
    </source>
</evidence>
<proteinExistence type="predicted"/>
<organism evidence="2 3">
    <name type="scientific">Trichuris muris</name>
    <name type="common">Mouse whipworm</name>
    <dbReference type="NCBI Taxonomy" id="70415"/>
    <lineage>
        <taxon>Eukaryota</taxon>
        <taxon>Metazoa</taxon>
        <taxon>Ecdysozoa</taxon>
        <taxon>Nematoda</taxon>
        <taxon>Enoplea</taxon>
        <taxon>Dorylaimia</taxon>
        <taxon>Trichinellida</taxon>
        <taxon>Trichuridae</taxon>
        <taxon>Trichuris</taxon>
    </lineage>
</organism>
<dbReference type="Proteomes" id="UP000046395">
    <property type="component" value="Unassembled WGS sequence"/>
</dbReference>